<proteinExistence type="predicted"/>
<evidence type="ECO:0000256" key="1">
    <source>
        <dbReference type="SAM" id="Phobius"/>
    </source>
</evidence>
<dbReference type="OrthoDB" id="8259886at2"/>
<protein>
    <recommendedName>
        <fullName evidence="4">GDSL-like Lipase/Acylhydrolase family protein</fullName>
    </recommendedName>
</protein>
<sequence length="381" mass="42483">MGSYRAIKRLLSTEGGRARIISALNRSVRQSSPVAAVQVVPCRAHDRSYPSREVEAVVPPEQQWKSTSTYFLACLGTVLGCYALFLSGLLLLRASGNLPPPIVTNNLCFDEKIHWMSYELPSSTPDLLVFGSSVAWRHFDGGQAIESGLAKNPYNLGFCGMRLSQTAFVARYFLTKQKFQYPARAVVIVSPQDFEGCPGSEEQVFSKPDADVAIFSQTHGWELYLKNVDPVPFVRNASAVKAMRSGANDLNRLMFTKYGDGPVDSTHSRDLTYGPVTNLKQECFVALKDLVQQFSGHKMQTMLVLTPISPQWLSRYDPDRRILGEVRSRLSEALKDSDVRVWDASENKSFSELDFTDAIHLRWSAVRRFMTAMAGFATNGT</sequence>
<reference evidence="2 3" key="1">
    <citation type="submission" date="2016-11" db="EMBL/GenBank/DDBJ databases">
        <authorList>
            <person name="Jaros S."/>
            <person name="Januszkiewicz K."/>
            <person name="Wedrychowicz H."/>
        </authorList>
    </citation>
    <scope>NUCLEOTIDE SEQUENCE [LARGE SCALE GENOMIC DNA]</scope>
    <source>
        <strain evidence="2 3">GAS138</strain>
    </source>
</reference>
<feature type="transmembrane region" description="Helical" evidence="1">
    <location>
        <begin position="70"/>
        <end position="92"/>
    </location>
</feature>
<keyword evidence="1" id="KW-0472">Membrane</keyword>
<dbReference type="EMBL" id="LT670817">
    <property type="protein sequence ID" value="SHG30394.1"/>
    <property type="molecule type" value="Genomic_DNA"/>
</dbReference>
<name>A0A1M5IPW4_9BRAD</name>
<keyword evidence="1" id="KW-1133">Transmembrane helix</keyword>
<organism evidence="2 3">
    <name type="scientific">Bradyrhizobium erythrophlei</name>
    <dbReference type="NCBI Taxonomy" id="1437360"/>
    <lineage>
        <taxon>Bacteria</taxon>
        <taxon>Pseudomonadati</taxon>
        <taxon>Pseudomonadota</taxon>
        <taxon>Alphaproteobacteria</taxon>
        <taxon>Hyphomicrobiales</taxon>
        <taxon>Nitrobacteraceae</taxon>
        <taxon>Bradyrhizobium</taxon>
    </lineage>
</organism>
<evidence type="ECO:0000313" key="3">
    <source>
        <dbReference type="Proteomes" id="UP000189796"/>
    </source>
</evidence>
<keyword evidence="1" id="KW-0812">Transmembrane</keyword>
<evidence type="ECO:0000313" key="2">
    <source>
        <dbReference type="EMBL" id="SHG30394.1"/>
    </source>
</evidence>
<gene>
    <name evidence="2" type="ORF">SAMN05443248_1080</name>
</gene>
<dbReference type="AlphaFoldDB" id="A0A1M5IPW4"/>
<dbReference type="Proteomes" id="UP000189796">
    <property type="component" value="Chromosome I"/>
</dbReference>
<dbReference type="RefSeq" id="WP_154072024.1">
    <property type="nucleotide sequence ID" value="NZ_LT670817.1"/>
</dbReference>
<evidence type="ECO:0008006" key="4">
    <source>
        <dbReference type="Google" id="ProtNLM"/>
    </source>
</evidence>
<accession>A0A1M5IPW4</accession>